<keyword evidence="2" id="KW-1185">Reference proteome</keyword>
<gene>
    <name evidence="1" type="ORF">OKA05_28955</name>
</gene>
<dbReference type="EMBL" id="JAPDDT010000031">
    <property type="protein sequence ID" value="MCW1926617.1"/>
    <property type="molecule type" value="Genomic_DNA"/>
</dbReference>
<sequence>MKATLLVIILAAIAAGWWQGQELSRLKQREAELGGASAKAGVPLETTASKSSRRDAKAALDGAGFVALLAKSVEKGKRPSKGERVFLRDQIAAASGRELKQWVVALRDSPLPEELKKEVLVSIAPRLAEHDPKLAAELVIAGDEGMPFRSVLRTWLAKDAVAAAAWLEEIEPPQFRNPEYLDFPGLCLAAKIAADPAKVDELLVSDQKKMLGALWELSAIQTPADLSGVLQRISRESSLPESERLLVIRGVLSGYRDPAMARQMLVDVALPREQFVQVAAAMIRSLDPAGKAASVEWVKSLPDARQREELLKEVMRKDG</sequence>
<dbReference type="Proteomes" id="UP001320876">
    <property type="component" value="Unassembled WGS sequence"/>
</dbReference>
<evidence type="ECO:0008006" key="3">
    <source>
        <dbReference type="Google" id="ProtNLM"/>
    </source>
</evidence>
<name>A0ABT3GSZ9_9BACT</name>
<accession>A0ABT3GSZ9</accession>
<evidence type="ECO:0000313" key="2">
    <source>
        <dbReference type="Proteomes" id="UP001320876"/>
    </source>
</evidence>
<protein>
    <recommendedName>
        <fullName evidence="3">HEAT repeat domain-containing protein</fullName>
    </recommendedName>
</protein>
<comment type="caution">
    <text evidence="1">The sequence shown here is derived from an EMBL/GenBank/DDBJ whole genome shotgun (WGS) entry which is preliminary data.</text>
</comment>
<reference evidence="1 2" key="1">
    <citation type="submission" date="2022-10" db="EMBL/GenBank/DDBJ databases">
        <title>Luteolibacter arcticus strain CCTCC AB 2014275, whole genome shotgun sequencing project.</title>
        <authorList>
            <person name="Zhao G."/>
            <person name="Shen L."/>
        </authorList>
    </citation>
    <scope>NUCLEOTIDE SEQUENCE [LARGE SCALE GENOMIC DNA]</scope>
    <source>
        <strain evidence="1 2">CCTCC AB 2014275</strain>
    </source>
</reference>
<organism evidence="1 2">
    <name type="scientific">Luteolibacter arcticus</name>
    <dbReference type="NCBI Taxonomy" id="1581411"/>
    <lineage>
        <taxon>Bacteria</taxon>
        <taxon>Pseudomonadati</taxon>
        <taxon>Verrucomicrobiota</taxon>
        <taxon>Verrucomicrobiia</taxon>
        <taxon>Verrucomicrobiales</taxon>
        <taxon>Verrucomicrobiaceae</taxon>
        <taxon>Luteolibacter</taxon>
    </lineage>
</organism>
<proteinExistence type="predicted"/>
<evidence type="ECO:0000313" key="1">
    <source>
        <dbReference type="EMBL" id="MCW1926617.1"/>
    </source>
</evidence>
<dbReference type="RefSeq" id="WP_264490725.1">
    <property type="nucleotide sequence ID" value="NZ_JAPDDT010000031.1"/>
</dbReference>